<dbReference type="InterPro" id="IPR036689">
    <property type="entry name" value="ESAT-6-like_sf"/>
</dbReference>
<dbReference type="SUPFAM" id="SSF140453">
    <property type="entry name" value="EsxAB dimer-like"/>
    <property type="match status" value="1"/>
</dbReference>
<keyword evidence="4" id="KW-1185">Reference proteome</keyword>
<dbReference type="RefSeq" id="WP_199703278.1">
    <property type="nucleotide sequence ID" value="NZ_JAEMNV010000002.1"/>
</dbReference>
<evidence type="ECO:0000256" key="1">
    <source>
        <dbReference type="RuleBase" id="RU362001"/>
    </source>
</evidence>
<dbReference type="NCBIfam" id="TIGR03930">
    <property type="entry name" value="WXG100_ESAT6"/>
    <property type="match status" value="1"/>
</dbReference>
<comment type="caution">
    <text evidence="3">The sequence shown here is derived from an EMBL/GenBank/DDBJ whole genome shotgun (WGS) entry which is preliminary data.</text>
</comment>
<protein>
    <recommendedName>
        <fullName evidence="1">ESAT-6-like protein</fullName>
    </recommendedName>
</protein>
<dbReference type="EMBL" id="JAEMNV010000002">
    <property type="protein sequence ID" value="MBJ8338610.1"/>
    <property type="molecule type" value="Genomic_DNA"/>
</dbReference>
<dbReference type="InterPro" id="IPR010310">
    <property type="entry name" value="T7SS_ESAT-6-like"/>
</dbReference>
<organism evidence="3 4">
    <name type="scientific">Antrihabitans stalagmiti</name>
    <dbReference type="NCBI Taxonomy" id="2799499"/>
    <lineage>
        <taxon>Bacteria</taxon>
        <taxon>Bacillati</taxon>
        <taxon>Actinomycetota</taxon>
        <taxon>Actinomycetes</taxon>
        <taxon>Mycobacteriales</taxon>
        <taxon>Nocardiaceae</taxon>
        <taxon>Antrihabitans</taxon>
    </lineage>
</organism>
<name>A0A934U1W9_9NOCA</name>
<dbReference type="AlphaFoldDB" id="A0A934U1W9"/>
<reference evidence="3" key="1">
    <citation type="submission" date="2020-12" db="EMBL/GenBank/DDBJ databases">
        <title>Antrihabitans popcorni sp. nov. and Antrihabitans auranticaus sp. nov., isolated from a larva cave.</title>
        <authorList>
            <person name="Lee S.D."/>
            <person name="Kim I.S."/>
        </authorList>
    </citation>
    <scope>NUCLEOTIDE SEQUENCE</scope>
    <source>
        <strain evidence="3">YC3-6</strain>
    </source>
</reference>
<evidence type="ECO:0000313" key="3">
    <source>
        <dbReference type="EMBL" id="MBJ8338610.1"/>
    </source>
</evidence>
<feature type="region of interest" description="Disordered" evidence="2">
    <location>
        <begin position="89"/>
        <end position="108"/>
    </location>
</feature>
<sequence length="108" mass="11541">MAGVITDVGAMEAAAGHVETVNGQMQRYIADVRAQAESSGAAWKGDAGTAFRLLMTQYDEASVKIQRSLQTIADRIRENGKGYDVAEQANQEQIHSTGASSQLLDIKA</sequence>
<evidence type="ECO:0000256" key="2">
    <source>
        <dbReference type="SAM" id="MobiDB-lite"/>
    </source>
</evidence>
<comment type="similarity">
    <text evidence="1">Belongs to the WXG100 family.</text>
</comment>
<proteinExistence type="inferred from homology"/>
<accession>A0A934U1W9</accession>
<dbReference type="Proteomes" id="UP000655868">
    <property type="component" value="Unassembled WGS sequence"/>
</dbReference>
<evidence type="ECO:0000313" key="4">
    <source>
        <dbReference type="Proteomes" id="UP000655868"/>
    </source>
</evidence>
<dbReference type="Gene3D" id="1.10.287.1060">
    <property type="entry name" value="ESAT-6-like"/>
    <property type="match status" value="1"/>
</dbReference>
<dbReference type="Pfam" id="PF06013">
    <property type="entry name" value="WXG100"/>
    <property type="match status" value="1"/>
</dbReference>
<gene>
    <name evidence="3" type="ORF">JGU71_06915</name>
</gene>